<dbReference type="Pfam" id="PF06897">
    <property type="entry name" value="DUF1269"/>
    <property type="match status" value="1"/>
</dbReference>
<sequence>MTNLIIASFKEDTQAIEASQKLNELETIGDITIYERVLVRKKADGTTELVQTDTTEGLTTLSGMTIGTLIGALAGPVGMLAGMLTGTLAGAAMEVDDYGFAEDFVSKAADHLQPGTIAIIAEVEEDNNIFIDDSLNPLGATLTRSEVNYELDKYSDEELDQLDEDIAEQRAKLKTAAADKKAKIDKKIADLKEKRKETLAEWKEKAKEAASDVKESVKDRKIARIRNKIEKHQKKISDLESKLQEAIGKQPEVQAAVH</sequence>
<reference evidence="2" key="1">
    <citation type="journal article" date="2014" name="Int. J. Syst. Evol. Microbiol.">
        <title>Complete genome sequence of Corynebacterium casei LMG S-19264T (=DSM 44701T), isolated from a smear-ripened cheese.</title>
        <authorList>
            <consortium name="US DOE Joint Genome Institute (JGI-PGF)"/>
            <person name="Walter F."/>
            <person name="Albersmeier A."/>
            <person name="Kalinowski J."/>
            <person name="Ruckert C."/>
        </authorList>
    </citation>
    <scope>NUCLEOTIDE SEQUENCE</scope>
    <source>
        <strain evidence="2">CGMCC 1.15448</strain>
    </source>
</reference>
<evidence type="ECO:0000313" key="3">
    <source>
        <dbReference type="Proteomes" id="UP000607559"/>
    </source>
</evidence>
<dbReference type="Gene3D" id="1.20.120.20">
    <property type="entry name" value="Apolipoprotein"/>
    <property type="match status" value="1"/>
</dbReference>
<accession>A0A8J2UJK8</accession>
<organism evidence="2 3">
    <name type="scientific">Puia dinghuensis</name>
    <dbReference type="NCBI Taxonomy" id="1792502"/>
    <lineage>
        <taxon>Bacteria</taxon>
        <taxon>Pseudomonadati</taxon>
        <taxon>Bacteroidota</taxon>
        <taxon>Chitinophagia</taxon>
        <taxon>Chitinophagales</taxon>
        <taxon>Chitinophagaceae</taxon>
        <taxon>Puia</taxon>
    </lineage>
</organism>
<evidence type="ECO:0000256" key="1">
    <source>
        <dbReference type="SAM" id="Coils"/>
    </source>
</evidence>
<dbReference type="AlphaFoldDB" id="A0A8J2UJK8"/>
<reference evidence="2" key="2">
    <citation type="submission" date="2020-09" db="EMBL/GenBank/DDBJ databases">
        <authorList>
            <person name="Sun Q."/>
            <person name="Zhou Y."/>
        </authorList>
    </citation>
    <scope>NUCLEOTIDE SEQUENCE</scope>
    <source>
        <strain evidence="2">CGMCC 1.15448</strain>
    </source>
</reference>
<dbReference type="Proteomes" id="UP000607559">
    <property type="component" value="Unassembled WGS sequence"/>
</dbReference>
<dbReference type="RefSeq" id="WP_188937919.1">
    <property type="nucleotide sequence ID" value="NZ_BMJC01000008.1"/>
</dbReference>
<keyword evidence="1" id="KW-0175">Coiled coil</keyword>
<protein>
    <recommendedName>
        <fullName evidence="4">DUF1269 domain-containing protein</fullName>
    </recommendedName>
</protein>
<name>A0A8J2UJK8_9BACT</name>
<comment type="caution">
    <text evidence="2">The sequence shown here is derived from an EMBL/GenBank/DDBJ whole genome shotgun (WGS) entry which is preliminary data.</text>
</comment>
<dbReference type="EMBL" id="BMJC01000008">
    <property type="protein sequence ID" value="GGB24324.1"/>
    <property type="molecule type" value="Genomic_DNA"/>
</dbReference>
<evidence type="ECO:0000313" key="2">
    <source>
        <dbReference type="EMBL" id="GGB24324.1"/>
    </source>
</evidence>
<dbReference type="InterPro" id="IPR009200">
    <property type="entry name" value="DUF1269_membrane"/>
</dbReference>
<keyword evidence="3" id="KW-1185">Reference proteome</keyword>
<gene>
    <name evidence="2" type="ORF">GCM10011511_55290</name>
</gene>
<feature type="coiled-coil region" evidence="1">
    <location>
        <begin position="159"/>
        <end position="249"/>
    </location>
</feature>
<evidence type="ECO:0008006" key="4">
    <source>
        <dbReference type="Google" id="ProtNLM"/>
    </source>
</evidence>
<proteinExistence type="predicted"/>
<dbReference type="SUPFAM" id="SSF47162">
    <property type="entry name" value="Apolipoprotein"/>
    <property type="match status" value="1"/>
</dbReference>